<keyword evidence="3" id="KW-0547">Nucleotide-binding</keyword>
<dbReference type="PANTHER" id="PTHR43776:SF7">
    <property type="entry name" value="D,D-DIPEPTIDE TRANSPORT ATP-BINDING PROTEIN DDPF-RELATED"/>
    <property type="match status" value="1"/>
</dbReference>
<dbReference type="EMBL" id="FQVT01000013">
    <property type="protein sequence ID" value="SHG47746.1"/>
    <property type="molecule type" value="Genomic_DNA"/>
</dbReference>
<dbReference type="SUPFAM" id="SSF52540">
    <property type="entry name" value="P-loop containing nucleoside triphosphate hydrolases"/>
    <property type="match status" value="1"/>
</dbReference>
<keyword evidence="4 6" id="KW-0067">ATP-binding</keyword>
<dbReference type="InterPro" id="IPR003593">
    <property type="entry name" value="AAA+_ATPase"/>
</dbReference>
<dbReference type="InterPro" id="IPR017871">
    <property type="entry name" value="ABC_transporter-like_CS"/>
</dbReference>
<dbReference type="PROSITE" id="PS00211">
    <property type="entry name" value="ABC_TRANSPORTER_1"/>
    <property type="match status" value="1"/>
</dbReference>
<keyword evidence="2" id="KW-0813">Transport</keyword>
<dbReference type="Gene3D" id="3.40.50.300">
    <property type="entry name" value="P-loop containing nucleotide triphosphate hydrolases"/>
    <property type="match status" value="1"/>
</dbReference>
<dbReference type="RefSeq" id="WP_072880984.1">
    <property type="nucleotide sequence ID" value="NZ_FQVT01000013.1"/>
</dbReference>
<evidence type="ECO:0000313" key="7">
    <source>
        <dbReference type="Proteomes" id="UP000183945"/>
    </source>
</evidence>
<dbReference type="PROSITE" id="PS50893">
    <property type="entry name" value="ABC_TRANSPORTER_2"/>
    <property type="match status" value="1"/>
</dbReference>
<name>A0A1M5K4P2_SALEC</name>
<dbReference type="GO" id="GO:0016887">
    <property type="term" value="F:ATP hydrolysis activity"/>
    <property type="evidence" value="ECO:0007669"/>
    <property type="project" value="InterPro"/>
</dbReference>
<dbReference type="Proteomes" id="UP000183945">
    <property type="component" value="Unassembled WGS sequence"/>
</dbReference>
<reference evidence="7" key="1">
    <citation type="submission" date="2016-11" db="EMBL/GenBank/DDBJ databases">
        <authorList>
            <person name="Varghese N."/>
            <person name="Submissions S."/>
        </authorList>
    </citation>
    <scope>NUCLEOTIDE SEQUENCE [LARGE SCALE GENOMIC DNA]</scope>
    <source>
        <strain evidence="7">DSM 24579</strain>
    </source>
</reference>
<dbReference type="STRING" id="1073325.SAMN05444483_11344"/>
<evidence type="ECO:0000256" key="4">
    <source>
        <dbReference type="ARBA" id="ARBA00022840"/>
    </source>
</evidence>
<evidence type="ECO:0000259" key="5">
    <source>
        <dbReference type="PROSITE" id="PS50893"/>
    </source>
</evidence>
<dbReference type="GO" id="GO:0005524">
    <property type="term" value="F:ATP binding"/>
    <property type="evidence" value="ECO:0007669"/>
    <property type="project" value="UniProtKB-KW"/>
</dbReference>
<sequence length="204" mass="23416">MLKIQETSYRYQRERQLFEGLNLTVKPGEIVGLYGNSGMGKTTMAKIIAGYLNPDSGKITVDDQNHHKKSPNPVQLIWQHPEQAVNPRWKMKQVLAEGGVIQKELYEQFDIKESWMQRYPSELSGGELQRFCLARALMPTTKYIIADEITTMLDALTQAQIWRVMLSLKTQRQLGILAISHDKILLDRISDRVINFEDLIKSPS</sequence>
<proteinExistence type="inferred from homology"/>
<evidence type="ECO:0000256" key="2">
    <source>
        <dbReference type="ARBA" id="ARBA00022448"/>
    </source>
</evidence>
<dbReference type="InterPro" id="IPR003439">
    <property type="entry name" value="ABC_transporter-like_ATP-bd"/>
</dbReference>
<dbReference type="GO" id="GO:0055085">
    <property type="term" value="P:transmembrane transport"/>
    <property type="evidence" value="ECO:0007669"/>
    <property type="project" value="UniProtKB-ARBA"/>
</dbReference>
<dbReference type="PANTHER" id="PTHR43776">
    <property type="entry name" value="TRANSPORT ATP-BINDING PROTEIN"/>
    <property type="match status" value="1"/>
</dbReference>
<keyword evidence="7" id="KW-1185">Reference proteome</keyword>
<dbReference type="InterPro" id="IPR050319">
    <property type="entry name" value="ABC_transp_ATP-bind"/>
</dbReference>
<accession>A0A1M5K4P2</accession>
<organism evidence="6 7">
    <name type="scientific">Salegentibacter echinorum</name>
    <dbReference type="NCBI Taxonomy" id="1073325"/>
    <lineage>
        <taxon>Bacteria</taxon>
        <taxon>Pseudomonadati</taxon>
        <taxon>Bacteroidota</taxon>
        <taxon>Flavobacteriia</taxon>
        <taxon>Flavobacteriales</taxon>
        <taxon>Flavobacteriaceae</taxon>
        <taxon>Salegentibacter</taxon>
    </lineage>
</organism>
<dbReference type="InterPro" id="IPR027417">
    <property type="entry name" value="P-loop_NTPase"/>
</dbReference>
<protein>
    <submittedName>
        <fullName evidence="6">Peptide/nickel transport system ATP-binding protein</fullName>
    </submittedName>
</protein>
<comment type="similarity">
    <text evidence="1">Belongs to the ABC transporter superfamily.</text>
</comment>
<dbReference type="Pfam" id="PF00005">
    <property type="entry name" value="ABC_tran"/>
    <property type="match status" value="1"/>
</dbReference>
<feature type="domain" description="ABC transporter" evidence="5">
    <location>
        <begin position="2"/>
        <end position="203"/>
    </location>
</feature>
<dbReference type="OrthoDB" id="9782239at2"/>
<dbReference type="AlphaFoldDB" id="A0A1M5K4P2"/>
<evidence type="ECO:0000256" key="3">
    <source>
        <dbReference type="ARBA" id="ARBA00022741"/>
    </source>
</evidence>
<dbReference type="SMART" id="SM00382">
    <property type="entry name" value="AAA"/>
    <property type="match status" value="1"/>
</dbReference>
<evidence type="ECO:0000313" key="6">
    <source>
        <dbReference type="EMBL" id="SHG47746.1"/>
    </source>
</evidence>
<gene>
    <name evidence="6" type="ORF">SAMN05444483_11344</name>
</gene>
<evidence type="ECO:0000256" key="1">
    <source>
        <dbReference type="ARBA" id="ARBA00005417"/>
    </source>
</evidence>